<dbReference type="GO" id="GO:0004792">
    <property type="term" value="F:thiosulfate-cyanide sulfurtransferase activity"/>
    <property type="evidence" value="ECO:0007669"/>
    <property type="project" value="TreeGrafter"/>
</dbReference>
<evidence type="ECO:0000313" key="2">
    <source>
        <dbReference type="EMBL" id="SDM43555.1"/>
    </source>
</evidence>
<accession>A0A1G9T8Y4</accession>
<keyword evidence="3" id="KW-1185">Reference proteome</keyword>
<feature type="domain" description="Rhodanese" evidence="1">
    <location>
        <begin position="144"/>
        <end position="193"/>
    </location>
</feature>
<organism evidence="2 3">
    <name type="scientific">Halarsenatibacter silvermanii</name>
    <dbReference type="NCBI Taxonomy" id="321763"/>
    <lineage>
        <taxon>Bacteria</taxon>
        <taxon>Bacillati</taxon>
        <taxon>Bacillota</taxon>
        <taxon>Clostridia</taxon>
        <taxon>Halanaerobiales</taxon>
        <taxon>Halarsenatibacteraceae</taxon>
        <taxon>Halarsenatibacter</taxon>
    </lineage>
</organism>
<dbReference type="InterPro" id="IPR001763">
    <property type="entry name" value="Rhodanese-like_dom"/>
</dbReference>
<dbReference type="Gene3D" id="3.40.250.10">
    <property type="entry name" value="Rhodanese-like domain"/>
    <property type="match status" value="2"/>
</dbReference>
<dbReference type="Pfam" id="PF00581">
    <property type="entry name" value="Rhodanese"/>
    <property type="match status" value="2"/>
</dbReference>
<feature type="domain" description="Rhodanese" evidence="1">
    <location>
        <begin position="39"/>
        <end position="122"/>
    </location>
</feature>
<dbReference type="EMBL" id="FNGO01000035">
    <property type="protein sequence ID" value="SDM43555.1"/>
    <property type="molecule type" value="Genomic_DNA"/>
</dbReference>
<keyword evidence="2" id="KW-0808">Transferase</keyword>
<dbReference type="SMART" id="SM00450">
    <property type="entry name" value="RHOD"/>
    <property type="match status" value="1"/>
</dbReference>
<dbReference type="SUPFAM" id="SSF52821">
    <property type="entry name" value="Rhodanese/Cell cycle control phosphatase"/>
    <property type="match status" value="2"/>
</dbReference>
<dbReference type="PROSITE" id="PS50206">
    <property type="entry name" value="RHODANESE_3"/>
    <property type="match status" value="2"/>
</dbReference>
<keyword evidence="2" id="KW-0670">Pyruvate</keyword>
<sequence length="195" mass="22286">MFLAAAAEVDTINTSELEELVEATSDERESYEEPPADWDFVLIDTRSNEEYAAGHINGAINMPEDEEFAPDMLPEDETEKLVFYGGDCHEWMREAQELGYENIYHYEASLIGWERAGNYLTTTPEHVQALLDSDYTDDADTLPYLIIDTRGHATYMESHVPSAQSRPHTVFEEKFLDYMPAEKDVEIITYCGGFF</sequence>
<dbReference type="CDD" id="cd00158">
    <property type="entry name" value="RHOD"/>
    <property type="match status" value="1"/>
</dbReference>
<reference evidence="2 3" key="1">
    <citation type="submission" date="2016-10" db="EMBL/GenBank/DDBJ databases">
        <authorList>
            <person name="de Groot N.N."/>
        </authorList>
    </citation>
    <scope>NUCLEOTIDE SEQUENCE [LARGE SCALE GENOMIC DNA]</scope>
    <source>
        <strain evidence="2 3">SLAS-1</strain>
    </source>
</reference>
<dbReference type="AlphaFoldDB" id="A0A1G9T8Y4"/>
<name>A0A1G9T8Y4_9FIRM</name>
<evidence type="ECO:0000313" key="3">
    <source>
        <dbReference type="Proteomes" id="UP000199476"/>
    </source>
</evidence>
<dbReference type="STRING" id="321763.SAMN04488692_1358"/>
<dbReference type="Proteomes" id="UP000199476">
    <property type="component" value="Unassembled WGS sequence"/>
</dbReference>
<dbReference type="InterPro" id="IPR036873">
    <property type="entry name" value="Rhodanese-like_dom_sf"/>
</dbReference>
<protein>
    <submittedName>
        <fullName evidence="2">3-mercaptopyruvate sulfurtransferase SseA, contains two rhodanese domains</fullName>
    </submittedName>
</protein>
<gene>
    <name evidence="2" type="ORF">SAMN04488692_1358</name>
</gene>
<evidence type="ECO:0000259" key="1">
    <source>
        <dbReference type="PROSITE" id="PS50206"/>
    </source>
</evidence>
<dbReference type="PANTHER" id="PTHR44086">
    <property type="entry name" value="THIOSULFATE SULFURTRANSFERASE RDL2, MITOCHONDRIAL-RELATED"/>
    <property type="match status" value="1"/>
</dbReference>
<dbReference type="PANTHER" id="PTHR44086:SF10">
    <property type="entry name" value="THIOSULFATE SULFURTRANSFERASE_RHODANESE-LIKE DOMAIN-CONTAINING PROTEIN 3"/>
    <property type="match status" value="1"/>
</dbReference>
<proteinExistence type="predicted"/>